<dbReference type="EMBL" id="MTKO01000109">
    <property type="protein sequence ID" value="RWX43810.1"/>
    <property type="molecule type" value="Genomic_DNA"/>
</dbReference>
<gene>
    <name evidence="1" type="ORF">H206_02446</name>
</gene>
<reference evidence="1 2" key="1">
    <citation type="submission" date="2017-01" db="EMBL/GenBank/DDBJ databases">
        <title>The cable genome- insights into the physiology and evolution of filamentous bacteria capable of sulfide oxidation via long distance electron transfer.</title>
        <authorList>
            <person name="Schreiber L."/>
            <person name="Bjerg J.T."/>
            <person name="Boggild A."/>
            <person name="Van De Vossenberg J."/>
            <person name="Meysman F."/>
            <person name="Nielsen L.P."/>
            <person name="Schramm A."/>
            <person name="Kjeldsen K.U."/>
        </authorList>
    </citation>
    <scope>NUCLEOTIDE SEQUENCE [LARGE SCALE GENOMIC DNA]</scope>
    <source>
        <strain evidence="1">MCF</strain>
    </source>
</reference>
<evidence type="ECO:0000313" key="1">
    <source>
        <dbReference type="EMBL" id="RWX43810.1"/>
    </source>
</evidence>
<keyword evidence="2" id="KW-1185">Reference proteome</keyword>
<sequence>MLKSNGAGGADGMQLLEYAVKGEGNNQGLFLSILILAVDNNRYRVDRIR</sequence>
<protein>
    <submittedName>
        <fullName evidence="1">Uncharacterized protein</fullName>
    </submittedName>
</protein>
<proteinExistence type="predicted"/>
<organism evidence="1 2">
    <name type="scientific">Candidatus Electrothrix aarhusensis</name>
    <dbReference type="NCBI Taxonomy" id="1859131"/>
    <lineage>
        <taxon>Bacteria</taxon>
        <taxon>Pseudomonadati</taxon>
        <taxon>Thermodesulfobacteriota</taxon>
        <taxon>Desulfobulbia</taxon>
        <taxon>Desulfobulbales</taxon>
        <taxon>Desulfobulbaceae</taxon>
        <taxon>Candidatus Electrothrix</taxon>
    </lineage>
</organism>
<accession>A0A3S3QPC5</accession>
<dbReference type="AlphaFoldDB" id="A0A3S3QPC5"/>
<comment type="caution">
    <text evidence="1">The sequence shown here is derived from an EMBL/GenBank/DDBJ whole genome shotgun (WGS) entry which is preliminary data.</text>
</comment>
<evidence type="ECO:0000313" key="2">
    <source>
        <dbReference type="Proteomes" id="UP000287853"/>
    </source>
</evidence>
<name>A0A3S3QPC5_9BACT</name>
<dbReference type="Proteomes" id="UP000287853">
    <property type="component" value="Unassembled WGS sequence"/>
</dbReference>